<dbReference type="InterPro" id="IPR040749">
    <property type="entry name" value="BRCC36_C"/>
</dbReference>
<dbReference type="EMBL" id="JABSTU010000006">
    <property type="protein sequence ID" value="KAH8028262.1"/>
    <property type="molecule type" value="Genomic_DNA"/>
</dbReference>
<organism evidence="2 3">
    <name type="scientific">Rhipicephalus microplus</name>
    <name type="common">Cattle tick</name>
    <name type="synonym">Boophilus microplus</name>
    <dbReference type="NCBI Taxonomy" id="6941"/>
    <lineage>
        <taxon>Eukaryota</taxon>
        <taxon>Metazoa</taxon>
        <taxon>Ecdysozoa</taxon>
        <taxon>Arthropoda</taxon>
        <taxon>Chelicerata</taxon>
        <taxon>Arachnida</taxon>
        <taxon>Acari</taxon>
        <taxon>Parasitiformes</taxon>
        <taxon>Ixodida</taxon>
        <taxon>Ixodoidea</taxon>
        <taxon>Ixodidae</taxon>
        <taxon>Rhipicephalinae</taxon>
        <taxon>Rhipicephalus</taxon>
        <taxon>Boophilus</taxon>
    </lineage>
</organism>
<gene>
    <name evidence="2" type="ORF">HPB51_014217</name>
</gene>
<name>A0A9J6E1W3_RHIMP</name>
<evidence type="ECO:0000313" key="2">
    <source>
        <dbReference type="EMBL" id="KAH8028262.1"/>
    </source>
</evidence>
<dbReference type="Proteomes" id="UP000821866">
    <property type="component" value="Chromosome 4"/>
</dbReference>
<proteinExistence type="predicted"/>
<feature type="domain" description="BRCC36 C-terminal helical" evidence="1">
    <location>
        <begin position="25"/>
        <end position="66"/>
    </location>
</feature>
<evidence type="ECO:0000259" key="1">
    <source>
        <dbReference type="Pfam" id="PF18110"/>
    </source>
</evidence>
<sequence length="187" mass="21665">MLHLRYVRMEIPLHIVPCTYISQACLDALVRLPEILCQEEQDMYNMTKQVPGLDLLTRMHNNSEMSRHSAMPHDCTAMCSRAHWLCHQPMQSMFCLLIRVFVKALCNIAESVSGPLLQSLENRLRQNRDKIERMRAEKDEAPAEDCGGRGVRVLLRLPSGAPPRLWTQTSDVRRVQCTYTRNEWTLM</sequence>
<reference evidence="2" key="2">
    <citation type="submission" date="2021-09" db="EMBL/GenBank/DDBJ databases">
        <authorList>
            <person name="Jia N."/>
            <person name="Wang J."/>
            <person name="Shi W."/>
            <person name="Du L."/>
            <person name="Sun Y."/>
            <person name="Zhan W."/>
            <person name="Jiang J."/>
            <person name="Wang Q."/>
            <person name="Zhang B."/>
            <person name="Ji P."/>
            <person name="Sakyi L.B."/>
            <person name="Cui X."/>
            <person name="Yuan T."/>
            <person name="Jiang B."/>
            <person name="Yang W."/>
            <person name="Lam T.T.-Y."/>
            <person name="Chang Q."/>
            <person name="Ding S."/>
            <person name="Wang X."/>
            <person name="Zhu J."/>
            <person name="Ruan X."/>
            <person name="Zhao L."/>
            <person name="Wei J."/>
            <person name="Que T."/>
            <person name="Du C."/>
            <person name="Cheng J."/>
            <person name="Dai P."/>
            <person name="Han X."/>
            <person name="Huang E."/>
            <person name="Gao Y."/>
            <person name="Liu J."/>
            <person name="Shao H."/>
            <person name="Ye R."/>
            <person name="Li L."/>
            <person name="Wei W."/>
            <person name="Wang X."/>
            <person name="Wang C."/>
            <person name="Huo Q."/>
            <person name="Li W."/>
            <person name="Guo W."/>
            <person name="Chen H."/>
            <person name="Chen S."/>
            <person name="Zhou L."/>
            <person name="Zhou L."/>
            <person name="Ni X."/>
            <person name="Tian J."/>
            <person name="Zhou Y."/>
            <person name="Sheng Y."/>
            <person name="Liu T."/>
            <person name="Pan Y."/>
            <person name="Xia L."/>
            <person name="Li J."/>
            <person name="Zhao F."/>
            <person name="Cao W."/>
        </authorList>
    </citation>
    <scope>NUCLEOTIDE SEQUENCE</scope>
    <source>
        <strain evidence="2">Rmic-2018</strain>
        <tissue evidence="2">Larvae</tissue>
    </source>
</reference>
<protein>
    <recommendedName>
        <fullName evidence="1">BRCC36 C-terminal helical domain-containing protein</fullName>
    </recommendedName>
</protein>
<accession>A0A9J6E1W3</accession>
<dbReference type="VEuPathDB" id="VectorBase:LOC119166880"/>
<dbReference type="PROSITE" id="PS51257">
    <property type="entry name" value="PROKAR_LIPOPROTEIN"/>
    <property type="match status" value="1"/>
</dbReference>
<comment type="caution">
    <text evidence="2">The sequence shown here is derived from an EMBL/GenBank/DDBJ whole genome shotgun (WGS) entry which is preliminary data.</text>
</comment>
<dbReference type="Pfam" id="PF18110">
    <property type="entry name" value="BRCC36_C"/>
    <property type="match status" value="2"/>
</dbReference>
<evidence type="ECO:0000313" key="3">
    <source>
        <dbReference type="Proteomes" id="UP000821866"/>
    </source>
</evidence>
<dbReference type="AlphaFoldDB" id="A0A9J6E1W3"/>
<reference evidence="2" key="1">
    <citation type="journal article" date="2020" name="Cell">
        <title>Large-Scale Comparative Analyses of Tick Genomes Elucidate Their Genetic Diversity and Vector Capacities.</title>
        <authorList>
            <consortium name="Tick Genome and Microbiome Consortium (TIGMIC)"/>
            <person name="Jia N."/>
            <person name="Wang J."/>
            <person name="Shi W."/>
            <person name="Du L."/>
            <person name="Sun Y."/>
            <person name="Zhan W."/>
            <person name="Jiang J.F."/>
            <person name="Wang Q."/>
            <person name="Zhang B."/>
            <person name="Ji P."/>
            <person name="Bell-Sakyi L."/>
            <person name="Cui X.M."/>
            <person name="Yuan T.T."/>
            <person name="Jiang B.G."/>
            <person name="Yang W.F."/>
            <person name="Lam T.T."/>
            <person name="Chang Q.C."/>
            <person name="Ding S.J."/>
            <person name="Wang X.J."/>
            <person name="Zhu J.G."/>
            <person name="Ruan X.D."/>
            <person name="Zhao L."/>
            <person name="Wei J.T."/>
            <person name="Ye R.Z."/>
            <person name="Que T.C."/>
            <person name="Du C.H."/>
            <person name="Zhou Y.H."/>
            <person name="Cheng J.X."/>
            <person name="Dai P.F."/>
            <person name="Guo W.B."/>
            <person name="Han X.H."/>
            <person name="Huang E.J."/>
            <person name="Li L.F."/>
            <person name="Wei W."/>
            <person name="Gao Y.C."/>
            <person name="Liu J.Z."/>
            <person name="Shao H.Z."/>
            <person name="Wang X."/>
            <person name="Wang C.C."/>
            <person name="Yang T.C."/>
            <person name="Huo Q.B."/>
            <person name="Li W."/>
            <person name="Chen H.Y."/>
            <person name="Chen S.E."/>
            <person name="Zhou L.G."/>
            <person name="Ni X.B."/>
            <person name="Tian J.H."/>
            <person name="Sheng Y."/>
            <person name="Liu T."/>
            <person name="Pan Y.S."/>
            <person name="Xia L.Y."/>
            <person name="Li J."/>
            <person name="Zhao F."/>
            <person name="Cao W.C."/>
        </authorList>
    </citation>
    <scope>NUCLEOTIDE SEQUENCE</scope>
    <source>
        <strain evidence="2">Rmic-2018</strain>
    </source>
</reference>
<feature type="domain" description="BRCC36 C-terminal helical" evidence="1">
    <location>
        <begin position="100"/>
        <end position="140"/>
    </location>
</feature>
<keyword evidence="3" id="KW-1185">Reference proteome</keyword>